<evidence type="ECO:0000313" key="2">
    <source>
        <dbReference type="EMBL" id="QDS99388.1"/>
    </source>
</evidence>
<dbReference type="InterPro" id="IPR018723">
    <property type="entry name" value="DUF2254_membrane"/>
</dbReference>
<feature type="transmembrane region" description="Helical" evidence="1">
    <location>
        <begin position="12"/>
        <end position="33"/>
    </location>
</feature>
<name>A0A517MWY3_9BACT</name>
<feature type="transmembrane region" description="Helical" evidence="1">
    <location>
        <begin position="148"/>
        <end position="170"/>
    </location>
</feature>
<accession>A0A517MWY3</accession>
<dbReference type="EMBL" id="CP036263">
    <property type="protein sequence ID" value="QDS99388.1"/>
    <property type="molecule type" value="Genomic_DNA"/>
</dbReference>
<keyword evidence="3" id="KW-1185">Reference proteome</keyword>
<organism evidence="2 3">
    <name type="scientific">Adhaeretor mobilis</name>
    <dbReference type="NCBI Taxonomy" id="1930276"/>
    <lineage>
        <taxon>Bacteria</taxon>
        <taxon>Pseudomonadati</taxon>
        <taxon>Planctomycetota</taxon>
        <taxon>Planctomycetia</taxon>
        <taxon>Pirellulales</taxon>
        <taxon>Lacipirellulaceae</taxon>
        <taxon>Adhaeretor</taxon>
    </lineage>
</organism>
<dbReference type="KEGG" id="amob:HG15A2_27110"/>
<dbReference type="Proteomes" id="UP000319852">
    <property type="component" value="Chromosome"/>
</dbReference>
<feature type="transmembrane region" description="Helical" evidence="1">
    <location>
        <begin position="63"/>
        <end position="88"/>
    </location>
</feature>
<evidence type="ECO:0000313" key="3">
    <source>
        <dbReference type="Proteomes" id="UP000319852"/>
    </source>
</evidence>
<dbReference type="AlphaFoldDB" id="A0A517MWY3"/>
<gene>
    <name evidence="2" type="ORF">HG15A2_27110</name>
</gene>
<feature type="transmembrane region" description="Helical" evidence="1">
    <location>
        <begin position="109"/>
        <end position="128"/>
    </location>
</feature>
<sequence length="469" mass="52066">MRAKFIQLLYEIRASYWFIPSLMALGAVALSILTTQLDARYGAEWFSNLGWAMASKPDGARSVLSTIAGSMITVAGVTFSMTMVSVSFASSQFGPRLIGNFMRDRGNQLTLGTFIATFVYCLMILRTIRGAGDVFQLGDGNNLEVFVPQVSMLIAIAFALTSVGVLIFFIHHIPETIDVSNITAQVGTELEEAIDSLFPDQIGQPADQSEEDRLAELPDNWQEESVSVKTGASGYVQAVDESGLIEVAKRHDLILRLQYRPGDFATEEKTLLEAYPAEKVNDEVASELKSLFAWGQERTPTQNATFLVDQLVEIIGRALSPGVNDPFTAISCLKWLRRSLTTLAHRVEPDPYRYDDEEQLRVVAHAASFNSFCSAVFDQTLQYVAADRNVALEAIQMIAEIAIDLPEGDRRETLAKYADALAKATDELLPLERDREQLKQQVDMFHRLLVDPELKEQVRDNLGWLGGRA</sequence>
<dbReference type="RefSeq" id="WP_145060615.1">
    <property type="nucleotide sequence ID" value="NZ_CP036263.1"/>
</dbReference>
<evidence type="ECO:0000256" key="1">
    <source>
        <dbReference type="SAM" id="Phobius"/>
    </source>
</evidence>
<keyword evidence="1" id="KW-1133">Transmembrane helix</keyword>
<keyword evidence="1" id="KW-0812">Transmembrane</keyword>
<reference evidence="2 3" key="1">
    <citation type="submission" date="2019-02" db="EMBL/GenBank/DDBJ databases">
        <title>Deep-cultivation of Planctomycetes and their phenomic and genomic characterization uncovers novel biology.</title>
        <authorList>
            <person name="Wiegand S."/>
            <person name="Jogler M."/>
            <person name="Boedeker C."/>
            <person name="Pinto D."/>
            <person name="Vollmers J."/>
            <person name="Rivas-Marin E."/>
            <person name="Kohn T."/>
            <person name="Peeters S.H."/>
            <person name="Heuer A."/>
            <person name="Rast P."/>
            <person name="Oberbeckmann S."/>
            <person name="Bunk B."/>
            <person name="Jeske O."/>
            <person name="Meyerdierks A."/>
            <person name="Storesund J.E."/>
            <person name="Kallscheuer N."/>
            <person name="Luecker S."/>
            <person name="Lage O.M."/>
            <person name="Pohl T."/>
            <person name="Merkel B.J."/>
            <person name="Hornburger P."/>
            <person name="Mueller R.-W."/>
            <person name="Bruemmer F."/>
            <person name="Labrenz M."/>
            <person name="Spormann A.M."/>
            <person name="Op den Camp H."/>
            <person name="Overmann J."/>
            <person name="Amann R."/>
            <person name="Jetten M.S.M."/>
            <person name="Mascher T."/>
            <person name="Medema M.H."/>
            <person name="Devos D.P."/>
            <person name="Kaster A.-K."/>
            <person name="Ovreas L."/>
            <person name="Rohde M."/>
            <person name="Galperin M.Y."/>
            <person name="Jogler C."/>
        </authorList>
    </citation>
    <scope>NUCLEOTIDE SEQUENCE [LARGE SCALE GENOMIC DNA]</scope>
    <source>
        <strain evidence="2 3">HG15A2</strain>
    </source>
</reference>
<protein>
    <recommendedName>
        <fullName evidence="4">DUF2254 domain-containing protein</fullName>
    </recommendedName>
</protein>
<dbReference type="Pfam" id="PF10011">
    <property type="entry name" value="DUF2254"/>
    <property type="match status" value="1"/>
</dbReference>
<keyword evidence="1" id="KW-0472">Membrane</keyword>
<dbReference type="OrthoDB" id="2955631at2"/>
<evidence type="ECO:0008006" key="4">
    <source>
        <dbReference type="Google" id="ProtNLM"/>
    </source>
</evidence>
<proteinExistence type="predicted"/>